<dbReference type="Proteomes" id="UP000265618">
    <property type="component" value="Unassembled WGS sequence"/>
</dbReference>
<dbReference type="InterPro" id="IPR024224">
    <property type="entry name" value="DENND6"/>
</dbReference>
<dbReference type="InterPro" id="IPR043153">
    <property type="entry name" value="DENN_C"/>
</dbReference>
<accession>A0A9K3CX43</accession>
<proteinExistence type="inferred from homology"/>
<feature type="domain" description="UDENN" evidence="4">
    <location>
        <begin position="6"/>
        <end position="550"/>
    </location>
</feature>
<sequence length="679" mass="74244">MTCYLASLCVVSFDLLLGNVCECISPAESLTPEERRRVAFLSFPDTHSVGNENLDTLYSYILDRHERSRLYAFVLFQQRSDKSVERGYTQRALVALCPLPLDSLWTEVLTLLAPTLLGSQPEPSHRQQLVKEVVDVIHNDWPDMAFNTDLDLPLPSQHRQGASLPSLCVRLPSPRVQSENRAGSLPLSVGAKLRLRMMGGKVAKGKGKGSGSPALLPHGAVIPQAMPLQTNAANRLAKTSNAGGVHLPPSFSFLASCPESLISLGSLGLGLFCDFMPLPTSPAPTFLWQAWMALLMGQRVLVVCGDVSILSRTVLSLVSLISPIPFGGHLRPYLTVYEEKDVAMLFGEQYYGEETDPPAQGSPSHMDGVFPFNPSSVAPPSDGTPPCCVVGVSNPIFERSASSFDHVLKVDVEGGVPVSYEWEGERLPIQPHRALLKALEKAPSPRDKEVLLREHFLTLTDEFLSPFDPFFRPNGLNYLRPLSILLPPPSLEPFHPDILMRNAAKATRCLSHDVVSPKAWQALYPAFLASPSAQLFTGRLREHTGEREVGLIFRRARLSFSVCSYLAGAGVQSELELVGVFIKIQGLLDSIAGTDPLLLTHLKRERDSLLSRMEPDLCQSIRMEIGRGNDSLECLTPLLSPATTPVLTPVTTPTAGRKALPFPSEGEEACVPSDLERED</sequence>
<dbReference type="GO" id="GO:0005085">
    <property type="term" value="F:guanyl-nucleotide exchange factor activity"/>
    <property type="evidence" value="ECO:0007669"/>
    <property type="project" value="InterPro"/>
</dbReference>
<dbReference type="Gene3D" id="3.40.50.11500">
    <property type="match status" value="1"/>
</dbReference>
<evidence type="ECO:0000259" key="4">
    <source>
        <dbReference type="PROSITE" id="PS50211"/>
    </source>
</evidence>
<dbReference type="GO" id="GO:0055037">
    <property type="term" value="C:recycling endosome"/>
    <property type="evidence" value="ECO:0007669"/>
    <property type="project" value="TreeGrafter"/>
</dbReference>
<feature type="region of interest" description="Disordered" evidence="2">
    <location>
        <begin position="651"/>
        <end position="679"/>
    </location>
</feature>
<dbReference type="OrthoDB" id="10265409at2759"/>
<reference evidence="5 6" key="1">
    <citation type="journal article" date="2018" name="PLoS ONE">
        <title>The draft genome of Kipferlia bialata reveals reductive genome evolution in fornicate parasites.</title>
        <authorList>
            <person name="Tanifuji G."/>
            <person name="Takabayashi S."/>
            <person name="Kume K."/>
            <person name="Takagi M."/>
            <person name="Nakayama T."/>
            <person name="Kamikawa R."/>
            <person name="Inagaki Y."/>
            <person name="Hashimoto T."/>
        </authorList>
    </citation>
    <scope>NUCLEOTIDE SEQUENCE [LARGE SCALE GENOMIC DNA]</scope>
    <source>
        <strain evidence="5">NY0173</strain>
    </source>
</reference>
<keyword evidence="6" id="KW-1185">Reference proteome</keyword>
<feature type="signal peptide" evidence="3">
    <location>
        <begin position="1"/>
        <end position="23"/>
    </location>
</feature>
<dbReference type="EMBL" id="BDIP01001613">
    <property type="protein sequence ID" value="GIQ84766.1"/>
    <property type="molecule type" value="Genomic_DNA"/>
</dbReference>
<comment type="caution">
    <text evidence="5">The sequence shown here is derived from an EMBL/GenBank/DDBJ whole genome shotgun (WGS) entry which is preliminary data.</text>
</comment>
<keyword evidence="3" id="KW-0732">Signal</keyword>
<feature type="chain" id="PRO_5039953530" evidence="3">
    <location>
        <begin position="24"/>
        <end position="679"/>
    </location>
</feature>
<dbReference type="PANTHER" id="PTHR13677">
    <property type="entry name" value="LD41638P"/>
    <property type="match status" value="1"/>
</dbReference>
<dbReference type="InterPro" id="IPR037516">
    <property type="entry name" value="Tripartite_DENN"/>
</dbReference>
<evidence type="ECO:0000256" key="3">
    <source>
        <dbReference type="SAM" id="SignalP"/>
    </source>
</evidence>
<name>A0A9K3CX43_9EUKA</name>
<evidence type="ECO:0000313" key="6">
    <source>
        <dbReference type="Proteomes" id="UP000265618"/>
    </source>
</evidence>
<dbReference type="AlphaFoldDB" id="A0A9K3CX43"/>
<evidence type="ECO:0000256" key="2">
    <source>
        <dbReference type="SAM" id="MobiDB-lite"/>
    </source>
</evidence>
<gene>
    <name evidence="5" type="ORF">KIPB_006320</name>
</gene>
<dbReference type="PANTHER" id="PTHR13677:SF0">
    <property type="entry name" value="LD41638P"/>
    <property type="match status" value="1"/>
</dbReference>
<dbReference type="PROSITE" id="PS50211">
    <property type="entry name" value="DENN"/>
    <property type="match status" value="1"/>
</dbReference>
<protein>
    <submittedName>
        <fullName evidence="5">DENN/MADD domain containing protein</fullName>
    </submittedName>
</protein>
<organism evidence="5 6">
    <name type="scientific">Kipferlia bialata</name>
    <dbReference type="NCBI Taxonomy" id="797122"/>
    <lineage>
        <taxon>Eukaryota</taxon>
        <taxon>Metamonada</taxon>
        <taxon>Carpediemonas-like organisms</taxon>
        <taxon>Kipferlia</taxon>
    </lineage>
</organism>
<evidence type="ECO:0000313" key="5">
    <source>
        <dbReference type="EMBL" id="GIQ84766.1"/>
    </source>
</evidence>
<evidence type="ECO:0000256" key="1">
    <source>
        <dbReference type="ARBA" id="ARBA00007159"/>
    </source>
</evidence>
<comment type="similarity">
    <text evidence="1">Belongs to the DENND6 family.</text>
</comment>